<dbReference type="AlphaFoldDB" id="A0A1C6T447"/>
<dbReference type="InterPro" id="IPR050109">
    <property type="entry name" value="HTH-type_TetR-like_transc_reg"/>
</dbReference>
<evidence type="ECO:0000313" key="7">
    <source>
        <dbReference type="EMBL" id="SCL36467.1"/>
    </source>
</evidence>
<keyword evidence="3" id="KW-0804">Transcription</keyword>
<dbReference type="EMBL" id="FMHT01000003">
    <property type="protein sequence ID" value="SCL36467.1"/>
    <property type="molecule type" value="Genomic_DNA"/>
</dbReference>
<sequence>MAAVEAAGDPERRTPTHLPRRTPYGYSAGVTTEYSGTGDPARSLALLWRTRERVSRRGRPDLSVDRIVRTAIDIADADGLPALSMRRVAENLGVGTMSLYTHVPGKAELLDVMLDTVTGEAVLPDDPATGWRERLRRIAHANWDLYLRHPWLLQVATTRPPLGPHVIAKYEHELRAVDGIGLTDLEMDAVVALVNGYVHGAVRPAVEAARATDRTGMTEQQWWQAHAPYLERAMDPRRYPLAVRVGATAGQEYQAATDPHRAFEFGLERLLDGVEALLRHRDHRTPAIDPDR</sequence>
<dbReference type="InterPro" id="IPR004111">
    <property type="entry name" value="Repressor_TetR_C"/>
</dbReference>
<protein>
    <submittedName>
        <fullName evidence="7">Transcriptional regulator, TetR family</fullName>
    </submittedName>
</protein>
<organism evidence="7 8">
    <name type="scientific">Micromonospora nigra</name>
    <dbReference type="NCBI Taxonomy" id="145857"/>
    <lineage>
        <taxon>Bacteria</taxon>
        <taxon>Bacillati</taxon>
        <taxon>Actinomycetota</taxon>
        <taxon>Actinomycetes</taxon>
        <taxon>Micromonosporales</taxon>
        <taxon>Micromonosporaceae</taxon>
        <taxon>Micromonospora</taxon>
    </lineage>
</organism>
<feature type="region of interest" description="Disordered" evidence="5">
    <location>
        <begin position="1"/>
        <end position="33"/>
    </location>
</feature>
<evidence type="ECO:0000313" key="8">
    <source>
        <dbReference type="Proteomes" id="UP000199699"/>
    </source>
</evidence>
<dbReference type="PANTHER" id="PTHR30055:SF151">
    <property type="entry name" value="TRANSCRIPTIONAL REGULATORY PROTEIN"/>
    <property type="match status" value="1"/>
</dbReference>
<dbReference type="Pfam" id="PF00440">
    <property type="entry name" value="TetR_N"/>
    <property type="match status" value="1"/>
</dbReference>
<evidence type="ECO:0000256" key="5">
    <source>
        <dbReference type="SAM" id="MobiDB-lite"/>
    </source>
</evidence>
<gene>
    <name evidence="7" type="ORF">GA0070616_5495</name>
</gene>
<accession>A0A1C6T447</accession>
<reference evidence="7 8" key="1">
    <citation type="submission" date="2016-06" db="EMBL/GenBank/DDBJ databases">
        <authorList>
            <person name="Kjaerup R.B."/>
            <person name="Dalgaard T.S."/>
            <person name="Juul-Madsen H.R."/>
        </authorList>
    </citation>
    <scope>NUCLEOTIDE SEQUENCE [LARGE SCALE GENOMIC DNA]</scope>
    <source>
        <strain evidence="7 8">DSM 43818</strain>
    </source>
</reference>
<dbReference type="SUPFAM" id="SSF48498">
    <property type="entry name" value="Tetracyclin repressor-like, C-terminal domain"/>
    <property type="match status" value="1"/>
</dbReference>
<dbReference type="InterPro" id="IPR036271">
    <property type="entry name" value="Tet_transcr_reg_TetR-rel_C_sf"/>
</dbReference>
<dbReference type="GO" id="GO:0045892">
    <property type="term" value="P:negative regulation of DNA-templated transcription"/>
    <property type="evidence" value="ECO:0007669"/>
    <property type="project" value="InterPro"/>
</dbReference>
<dbReference type="SUPFAM" id="SSF46689">
    <property type="entry name" value="Homeodomain-like"/>
    <property type="match status" value="1"/>
</dbReference>
<dbReference type="PROSITE" id="PS50977">
    <property type="entry name" value="HTH_TETR_2"/>
    <property type="match status" value="1"/>
</dbReference>
<evidence type="ECO:0000256" key="3">
    <source>
        <dbReference type="ARBA" id="ARBA00023163"/>
    </source>
</evidence>
<keyword evidence="8" id="KW-1185">Reference proteome</keyword>
<dbReference type="GO" id="GO:0000976">
    <property type="term" value="F:transcription cis-regulatory region binding"/>
    <property type="evidence" value="ECO:0007669"/>
    <property type="project" value="TreeGrafter"/>
</dbReference>
<dbReference type="STRING" id="145857.GA0070616_5495"/>
<feature type="DNA-binding region" description="H-T-H motif" evidence="4">
    <location>
        <begin position="84"/>
        <end position="103"/>
    </location>
</feature>
<dbReference type="InterPro" id="IPR009057">
    <property type="entry name" value="Homeodomain-like_sf"/>
</dbReference>
<dbReference type="GO" id="GO:0003700">
    <property type="term" value="F:DNA-binding transcription factor activity"/>
    <property type="evidence" value="ECO:0007669"/>
    <property type="project" value="TreeGrafter"/>
</dbReference>
<keyword evidence="2 4" id="KW-0238">DNA-binding</keyword>
<feature type="domain" description="HTH tetR-type" evidence="6">
    <location>
        <begin position="61"/>
        <end position="121"/>
    </location>
</feature>
<dbReference type="Gene3D" id="1.10.10.60">
    <property type="entry name" value="Homeodomain-like"/>
    <property type="match status" value="1"/>
</dbReference>
<evidence type="ECO:0000256" key="1">
    <source>
        <dbReference type="ARBA" id="ARBA00023015"/>
    </source>
</evidence>
<proteinExistence type="predicted"/>
<name>A0A1C6T447_9ACTN</name>
<evidence type="ECO:0000259" key="6">
    <source>
        <dbReference type="PROSITE" id="PS50977"/>
    </source>
</evidence>
<dbReference type="InterPro" id="IPR001647">
    <property type="entry name" value="HTH_TetR"/>
</dbReference>
<dbReference type="PANTHER" id="PTHR30055">
    <property type="entry name" value="HTH-TYPE TRANSCRIPTIONAL REGULATOR RUTR"/>
    <property type="match status" value="1"/>
</dbReference>
<dbReference type="Proteomes" id="UP000199699">
    <property type="component" value="Unassembled WGS sequence"/>
</dbReference>
<evidence type="ECO:0000256" key="4">
    <source>
        <dbReference type="PROSITE-ProRule" id="PRU00335"/>
    </source>
</evidence>
<evidence type="ECO:0000256" key="2">
    <source>
        <dbReference type="ARBA" id="ARBA00023125"/>
    </source>
</evidence>
<dbReference type="Pfam" id="PF02909">
    <property type="entry name" value="TetR_C_1"/>
    <property type="match status" value="1"/>
</dbReference>
<dbReference type="Gene3D" id="1.10.357.10">
    <property type="entry name" value="Tetracycline Repressor, domain 2"/>
    <property type="match status" value="1"/>
</dbReference>
<keyword evidence="1" id="KW-0805">Transcription regulation</keyword>